<dbReference type="EMBL" id="LT551975">
    <property type="protein sequence ID" value="SAL97833.1"/>
    <property type="molecule type" value="Genomic_DNA"/>
</dbReference>
<evidence type="ECO:0000313" key="1">
    <source>
        <dbReference type="EMBL" id="SAL97833.1"/>
    </source>
</evidence>
<dbReference type="STRING" id="4829.A0A163J945"/>
<evidence type="ECO:0000313" key="2">
    <source>
        <dbReference type="Proteomes" id="UP000078561"/>
    </source>
</evidence>
<dbReference type="InterPro" id="IPR004242">
    <property type="entry name" value="Transposase_21"/>
</dbReference>
<dbReference type="AlphaFoldDB" id="A0A163J945"/>
<gene>
    <name evidence="1" type="primary">ABSGL_03352.1 scaffold 4465</name>
</gene>
<dbReference type="Proteomes" id="UP000078561">
    <property type="component" value="Unassembled WGS sequence"/>
</dbReference>
<keyword evidence="2" id="KW-1185">Reference proteome</keyword>
<sequence>MGNPKLSPNSCGGCGQTYKTRQGLENHVVSCPANLLARAKVRQSIVQQRSTGDNDLVDYGSPMDWDFSVDDDIIAMENNEDDDGLLLDGVSTANDGTDAFDVNSLDAFTETQDAADPMAPEIPNQNNKSLSPPMTMAIGLYEVLKKTKISRSQIDEVLNMSTSTSSKLLVRKYDLDAPTLPSQYLIKQAVDKRAKLEFSRYDACENGCALYTDDTNTNDNPSEALCEHCKAPRYRSHSLAPVSYVDILSIRSVISAKLLNDKTRQQLMYRHERVNTSGNLLDIFDGAAYKDLVDCGEFQSRYDVAIGLSIDGFSPLNRGGFQATMVNMVIFNIDPMQRYKLENMIQLMIIPGQHKPKALDSFLQPIFDELLQLAKAGMEVKLNDGETIKAKVYLLMFGGDIPAVADLINHSGHMSYHGCRICEVLGVRGNNGGMYFHGKSTNQTIRSAQSFRDQTKNLGLQRSMISYYPGFKGPSFFGLDEMHLFGQNLAKRIRDYFVPATSTLINVFCFNLPWLFQLYKRISLSVRPHTDRNQNKYPFQLQGVTLSQVGLSMVSSRPDIPLAHFDGNWGNPVERANARAVDWLAQ</sequence>
<accession>A0A163J945</accession>
<reference evidence="1" key="1">
    <citation type="submission" date="2016-04" db="EMBL/GenBank/DDBJ databases">
        <authorList>
            <person name="Evans L.H."/>
            <person name="Alamgir A."/>
            <person name="Owens N."/>
            <person name="Weber N.D."/>
            <person name="Virtaneva K."/>
            <person name="Barbian K."/>
            <person name="Babar A."/>
            <person name="Rosenke K."/>
        </authorList>
    </citation>
    <scope>NUCLEOTIDE SEQUENCE [LARGE SCALE GENOMIC DNA]</scope>
    <source>
        <strain evidence="1">CBS 101.48</strain>
    </source>
</reference>
<name>A0A163J945_ABSGL</name>
<dbReference type="OrthoDB" id="2263388at2759"/>
<proteinExistence type="predicted"/>
<dbReference type="Pfam" id="PF02992">
    <property type="entry name" value="Transposase_21"/>
    <property type="match status" value="1"/>
</dbReference>
<dbReference type="InParanoid" id="A0A163J945"/>
<organism evidence="1">
    <name type="scientific">Absidia glauca</name>
    <name type="common">Pin mould</name>
    <dbReference type="NCBI Taxonomy" id="4829"/>
    <lineage>
        <taxon>Eukaryota</taxon>
        <taxon>Fungi</taxon>
        <taxon>Fungi incertae sedis</taxon>
        <taxon>Mucoromycota</taxon>
        <taxon>Mucoromycotina</taxon>
        <taxon>Mucoromycetes</taxon>
        <taxon>Mucorales</taxon>
        <taxon>Cunninghamellaceae</taxon>
        <taxon>Absidia</taxon>
    </lineage>
</organism>
<protein>
    <submittedName>
        <fullName evidence="1">Uncharacterized protein</fullName>
    </submittedName>
</protein>